<comment type="caution">
    <text evidence="2">The sequence shown here is derived from an EMBL/GenBank/DDBJ whole genome shotgun (WGS) entry which is preliminary data.</text>
</comment>
<dbReference type="AlphaFoldDB" id="A0A9X2ND02"/>
<feature type="domain" description="DUF6531" evidence="1">
    <location>
        <begin position="5"/>
        <end position="49"/>
    </location>
</feature>
<name>A0A9X2ND02_9PSEU</name>
<sequence>MVAAARTHVSTYRAGHWFGVSWSSTVDQRLEVDDEHVCYYSPLGTILVYPRGEGTQLPVEGARWRWG</sequence>
<reference evidence="2" key="1">
    <citation type="submission" date="2022-06" db="EMBL/GenBank/DDBJ databases">
        <title>Amycolatopsis iheyaensis sp. nov., a new species of the genus Amycolatopsis isolated from soil in Iheya island, Japan.</title>
        <authorList>
            <person name="Ngamcharungchit C."/>
            <person name="Kanto H."/>
            <person name="Take A."/>
            <person name="Intra B."/>
            <person name="Matsumoto A."/>
            <person name="Panbangred W."/>
            <person name="Inahashi Y."/>
        </authorList>
    </citation>
    <scope>NUCLEOTIDE SEQUENCE</scope>
    <source>
        <strain evidence="2">OK19-0408</strain>
    </source>
</reference>
<keyword evidence="3" id="KW-1185">Reference proteome</keyword>
<protein>
    <submittedName>
        <fullName evidence="2">DUF6531 domain-containing protein</fullName>
    </submittedName>
</protein>
<proteinExistence type="predicted"/>
<evidence type="ECO:0000313" key="2">
    <source>
        <dbReference type="EMBL" id="MCR6482265.1"/>
    </source>
</evidence>
<accession>A0A9X2ND02</accession>
<dbReference type="RefSeq" id="WP_257918894.1">
    <property type="nucleotide sequence ID" value="NZ_JAMXQV010000002.1"/>
</dbReference>
<dbReference type="Pfam" id="PF20148">
    <property type="entry name" value="DUF6531"/>
    <property type="match status" value="1"/>
</dbReference>
<dbReference type="Proteomes" id="UP001144096">
    <property type="component" value="Unassembled WGS sequence"/>
</dbReference>
<dbReference type="InterPro" id="IPR045351">
    <property type="entry name" value="DUF6531"/>
</dbReference>
<evidence type="ECO:0000313" key="3">
    <source>
        <dbReference type="Proteomes" id="UP001144096"/>
    </source>
</evidence>
<evidence type="ECO:0000259" key="1">
    <source>
        <dbReference type="Pfam" id="PF20148"/>
    </source>
</evidence>
<organism evidence="2 3">
    <name type="scientific">Amycolatopsis iheyensis</name>
    <dbReference type="NCBI Taxonomy" id="2945988"/>
    <lineage>
        <taxon>Bacteria</taxon>
        <taxon>Bacillati</taxon>
        <taxon>Actinomycetota</taxon>
        <taxon>Actinomycetes</taxon>
        <taxon>Pseudonocardiales</taxon>
        <taxon>Pseudonocardiaceae</taxon>
        <taxon>Amycolatopsis</taxon>
    </lineage>
</organism>
<dbReference type="EMBL" id="JAMXQV010000002">
    <property type="protein sequence ID" value="MCR6482265.1"/>
    <property type="molecule type" value="Genomic_DNA"/>
</dbReference>
<gene>
    <name evidence="2" type="ORF">M8542_05530</name>
</gene>